<dbReference type="Proteomes" id="UP000507470">
    <property type="component" value="Unassembled WGS sequence"/>
</dbReference>
<keyword evidence="1" id="KW-0175">Coiled coil</keyword>
<dbReference type="EMBL" id="CACVKT020004198">
    <property type="protein sequence ID" value="CAC5388610.1"/>
    <property type="molecule type" value="Genomic_DNA"/>
</dbReference>
<protein>
    <submittedName>
        <fullName evidence="2">Uncharacterized protein</fullName>
    </submittedName>
</protein>
<evidence type="ECO:0000313" key="3">
    <source>
        <dbReference type="Proteomes" id="UP000507470"/>
    </source>
</evidence>
<keyword evidence="3" id="KW-1185">Reference proteome</keyword>
<feature type="coiled-coil region" evidence="1">
    <location>
        <begin position="18"/>
        <end position="75"/>
    </location>
</feature>
<gene>
    <name evidence="2" type="ORF">MCOR_23864</name>
</gene>
<proteinExistence type="predicted"/>
<dbReference type="AlphaFoldDB" id="A0A6J8C0E1"/>
<sequence length="173" mass="20208">MEVVENIKRTSNNRKENFMSIENKKREIEAEIKQIRKNVNYHLDKLQDDLITELLRVEQKEKSKIEKLLTSLKKKKTVITEVQENIASIKQHASELQTFVTMKDIEKDIAGEDKFIQSITTNDSKNQVKISCQINKSLQQITASIQKFGEINVSSDPCDFSIQKRKDRQARLW</sequence>
<organism evidence="2 3">
    <name type="scientific">Mytilus coruscus</name>
    <name type="common">Sea mussel</name>
    <dbReference type="NCBI Taxonomy" id="42192"/>
    <lineage>
        <taxon>Eukaryota</taxon>
        <taxon>Metazoa</taxon>
        <taxon>Spiralia</taxon>
        <taxon>Lophotrochozoa</taxon>
        <taxon>Mollusca</taxon>
        <taxon>Bivalvia</taxon>
        <taxon>Autobranchia</taxon>
        <taxon>Pteriomorphia</taxon>
        <taxon>Mytilida</taxon>
        <taxon>Mytiloidea</taxon>
        <taxon>Mytilidae</taxon>
        <taxon>Mytilinae</taxon>
        <taxon>Mytilus</taxon>
    </lineage>
</organism>
<name>A0A6J8C0E1_MYTCO</name>
<reference evidence="2 3" key="1">
    <citation type="submission" date="2020-06" db="EMBL/GenBank/DDBJ databases">
        <authorList>
            <person name="Li R."/>
            <person name="Bekaert M."/>
        </authorList>
    </citation>
    <scope>NUCLEOTIDE SEQUENCE [LARGE SCALE GENOMIC DNA]</scope>
    <source>
        <strain evidence="3">wild</strain>
    </source>
</reference>
<accession>A0A6J8C0E1</accession>
<dbReference type="OrthoDB" id="6101175at2759"/>
<evidence type="ECO:0000313" key="2">
    <source>
        <dbReference type="EMBL" id="CAC5388610.1"/>
    </source>
</evidence>
<evidence type="ECO:0000256" key="1">
    <source>
        <dbReference type="SAM" id="Coils"/>
    </source>
</evidence>